<reference evidence="2 3" key="1">
    <citation type="journal article" date="2016" name="Genome Announc.">
        <title>Draft Genome Sequence of Planomonospora sphaerica JCM9374, a Rare Actinomycete.</title>
        <authorList>
            <person name="Dohra H."/>
            <person name="Suzuki T."/>
            <person name="Inoue Y."/>
            <person name="Kodani S."/>
        </authorList>
    </citation>
    <scope>NUCLEOTIDE SEQUENCE [LARGE SCALE GENOMIC DNA]</scope>
    <source>
        <strain evidence="2 3">JCM 9374</strain>
    </source>
</reference>
<organism evidence="2 3">
    <name type="scientific">Planomonospora sphaerica</name>
    <dbReference type="NCBI Taxonomy" id="161355"/>
    <lineage>
        <taxon>Bacteria</taxon>
        <taxon>Bacillati</taxon>
        <taxon>Actinomycetota</taxon>
        <taxon>Actinomycetes</taxon>
        <taxon>Streptosporangiales</taxon>
        <taxon>Streptosporangiaceae</taxon>
        <taxon>Planomonospora</taxon>
    </lineage>
</organism>
<dbReference type="OrthoDB" id="3211423at2"/>
<dbReference type="EMBL" id="BDCX01000011">
    <property type="protein sequence ID" value="GAT68959.1"/>
    <property type="molecule type" value="Genomic_DNA"/>
</dbReference>
<dbReference type="SUPFAM" id="SSF46785">
    <property type="entry name" value="Winged helix' DNA-binding domain"/>
    <property type="match status" value="1"/>
</dbReference>
<feature type="region of interest" description="Disordered" evidence="1">
    <location>
        <begin position="613"/>
        <end position="648"/>
    </location>
</feature>
<feature type="region of interest" description="Disordered" evidence="1">
    <location>
        <begin position="1"/>
        <end position="24"/>
    </location>
</feature>
<dbReference type="Gene3D" id="1.10.10.10">
    <property type="entry name" value="Winged helix-like DNA-binding domain superfamily/Winged helix DNA-binding domain"/>
    <property type="match status" value="1"/>
</dbReference>
<feature type="region of interest" description="Disordered" evidence="1">
    <location>
        <begin position="202"/>
        <end position="230"/>
    </location>
</feature>
<name>A0A171DJE6_9ACTN</name>
<comment type="caution">
    <text evidence="2">The sequence shown here is derived from an EMBL/GenBank/DDBJ whole genome shotgun (WGS) entry which is preliminary data.</text>
</comment>
<dbReference type="AlphaFoldDB" id="A0A171DJE6"/>
<feature type="compositionally biased region" description="Basic residues" evidence="1">
    <location>
        <begin position="12"/>
        <end position="24"/>
    </location>
</feature>
<gene>
    <name evidence="2" type="ORF">PS9374_04624</name>
</gene>
<reference evidence="3" key="2">
    <citation type="submission" date="2016-04" db="EMBL/GenBank/DDBJ databases">
        <title>Planomonospora sphaerica JCM9374 whole genome shotgun sequence.</title>
        <authorList>
            <person name="Suzuki T."/>
            <person name="Dohra H."/>
            <person name="Kodani S."/>
        </authorList>
    </citation>
    <scope>NUCLEOTIDE SEQUENCE [LARGE SCALE GENOMIC DNA]</scope>
    <source>
        <strain evidence="3">JCM 9374</strain>
    </source>
</reference>
<evidence type="ECO:0000313" key="3">
    <source>
        <dbReference type="Proteomes" id="UP000077701"/>
    </source>
</evidence>
<protein>
    <submittedName>
        <fullName evidence="2">MarR family transcriptional regulator</fullName>
    </submittedName>
</protein>
<evidence type="ECO:0000313" key="2">
    <source>
        <dbReference type="EMBL" id="GAT68959.1"/>
    </source>
</evidence>
<dbReference type="RefSeq" id="WP_068899933.1">
    <property type="nucleotide sequence ID" value="NZ_BDCX01000011.1"/>
</dbReference>
<sequence>MMRVSRDGGRSYPKRWRQRVTHAHPHQPATISVYHPEHGTGCMLVLDFDVSKARESRAGDAAAQVRADAADCAALIARCGGRVIADVAPLGGRHLYMLWQTPQPWHELYLLARALQRRYPRTLDVTPHSTPHGQIRPPGARYKSLHGHSPGFQELTMPLEEALAALAHPNDADVWARLHEELAAELAHAAPVLAVPTVETFSSPPEVLHDPADQRRDEAGDPWLPRANGPTPLPADLAEIAVTGRYDATRYNAGTATAGHAARQAVVSSLAARGWRLSEVRRRIYDGSWPGLAQLYARYGPRHRDRALARDWRKAIAYVQRKESIRGSDTRGSNSHPAVAAEGYVLSGSLPWPLQVGCAESRSVLCRSASMDFFHQLGPYQRIRVWWNAVLLAEHDPARRARWGRASTSIRLVLRALGAAAQMSGLMAVEFGVRSLSLMTGLHFDTVAQILTILREEEDAFIERLETRRGERGDLYLLQIPDAYRQLALWQRWRAGTIHALHPVFRLLGGGTTALVYECLTSAPTSRNDLIRMAALSPSAVSEALAALLQYGLAERTCEGWVRGPEDLDILADFLGATLQVQALCETYRAHRAEWRALLASWRLTVDDIVQQNPGDGPIPIEPSWSERSPVQHPTDAQPEPASQDDDLQRVADAEVPVWLDDHLGADTLPRRIPARDPVWEEIWGTEVEAGRNPLRVLRRARRPGTRADGPSP</sequence>
<keyword evidence="3" id="KW-1185">Reference proteome</keyword>
<dbReference type="InterPro" id="IPR036390">
    <property type="entry name" value="WH_DNA-bd_sf"/>
</dbReference>
<accession>A0A171DJE6</accession>
<dbReference type="Proteomes" id="UP000077701">
    <property type="component" value="Unassembled WGS sequence"/>
</dbReference>
<dbReference type="InterPro" id="IPR036388">
    <property type="entry name" value="WH-like_DNA-bd_sf"/>
</dbReference>
<feature type="compositionally biased region" description="Basic and acidic residues" evidence="1">
    <location>
        <begin position="207"/>
        <end position="219"/>
    </location>
</feature>
<proteinExistence type="predicted"/>
<evidence type="ECO:0000256" key="1">
    <source>
        <dbReference type="SAM" id="MobiDB-lite"/>
    </source>
</evidence>